<proteinExistence type="predicted"/>
<evidence type="ECO:0000256" key="1">
    <source>
        <dbReference type="SAM" id="MobiDB-lite"/>
    </source>
</evidence>
<dbReference type="EMBL" id="JAUZMY010000023">
    <property type="protein sequence ID" value="MEE2039866.1"/>
    <property type="molecule type" value="Genomic_DNA"/>
</dbReference>
<dbReference type="PROSITE" id="PS51671">
    <property type="entry name" value="ACT"/>
    <property type="match status" value="1"/>
</dbReference>
<dbReference type="Proteomes" id="UP001356095">
    <property type="component" value="Unassembled WGS sequence"/>
</dbReference>
<reference evidence="4 5" key="1">
    <citation type="submission" date="2023-08" db="EMBL/GenBank/DDBJ databases">
        <authorList>
            <person name="Girao M."/>
            <person name="Carvalho M.F."/>
        </authorList>
    </citation>
    <scope>NUCLEOTIDE SEQUENCE [LARGE SCALE GENOMIC DNA]</scope>
    <source>
        <strain evidence="4 5">CT-R113</strain>
    </source>
</reference>
<comment type="caution">
    <text evidence="4">The sequence shown here is derived from an EMBL/GenBank/DDBJ whole genome shotgun (WGS) entry which is preliminary data.</text>
</comment>
<accession>A0ABU7KC99</accession>
<evidence type="ECO:0000313" key="4">
    <source>
        <dbReference type="EMBL" id="MEE2039866.1"/>
    </source>
</evidence>
<feature type="region of interest" description="Disordered" evidence="1">
    <location>
        <begin position="72"/>
        <end position="108"/>
    </location>
</feature>
<evidence type="ECO:0000256" key="2">
    <source>
        <dbReference type="SAM" id="Phobius"/>
    </source>
</evidence>
<dbReference type="InterPro" id="IPR045865">
    <property type="entry name" value="ACT-like_dom_sf"/>
</dbReference>
<dbReference type="Pfam" id="PF01842">
    <property type="entry name" value="ACT"/>
    <property type="match status" value="1"/>
</dbReference>
<feature type="transmembrane region" description="Helical" evidence="2">
    <location>
        <begin position="49"/>
        <end position="68"/>
    </location>
</feature>
<protein>
    <submittedName>
        <fullName evidence="4">ACT domain-containing protein</fullName>
    </submittedName>
</protein>
<dbReference type="CDD" id="cd02116">
    <property type="entry name" value="ACT"/>
    <property type="match status" value="1"/>
</dbReference>
<feature type="transmembrane region" description="Helical" evidence="2">
    <location>
        <begin position="22"/>
        <end position="43"/>
    </location>
</feature>
<organism evidence="4 5">
    <name type="scientific">Nocardiopsis codii</name>
    <dbReference type="NCBI Taxonomy" id="3065942"/>
    <lineage>
        <taxon>Bacteria</taxon>
        <taxon>Bacillati</taxon>
        <taxon>Actinomycetota</taxon>
        <taxon>Actinomycetes</taxon>
        <taxon>Streptosporangiales</taxon>
        <taxon>Nocardiopsidaceae</taxon>
        <taxon>Nocardiopsis</taxon>
    </lineage>
</organism>
<dbReference type="SUPFAM" id="SSF55021">
    <property type="entry name" value="ACT-like"/>
    <property type="match status" value="1"/>
</dbReference>
<name>A0ABU7KC99_9ACTN</name>
<dbReference type="InterPro" id="IPR002912">
    <property type="entry name" value="ACT_dom"/>
</dbReference>
<keyword evidence="2" id="KW-0472">Membrane</keyword>
<sequence>MDVSDGDHGTNDHRHGFLGREALDMGALLLAAGAAHVVVLALGHSDGGVRALIGVGALLLAVSALHRWHRHRSAHAPRGSGPRADAHAPRNGPGDGSGSGAARADGSEPVLRSGAEAVAPVAHAPAGDRLWGVRVTVADVPGGLAALTARFAALGVDIRLMQVHPAGTDAVDEFFVSAPGHVGEHALHAAVREAGGRDALVRPADVHELSDTTSRTLALVSALITGATTLERSLLSLTAAREVEYADGPPGGVAREDLSDTSMTLPAPDGGVLTVRRTGVPFTAVEFARCRALVQVASSLHARTRQG</sequence>
<evidence type="ECO:0000313" key="5">
    <source>
        <dbReference type="Proteomes" id="UP001356095"/>
    </source>
</evidence>
<keyword evidence="5" id="KW-1185">Reference proteome</keyword>
<dbReference type="RefSeq" id="WP_330093627.1">
    <property type="nucleotide sequence ID" value="NZ_JAUZMY010000023.1"/>
</dbReference>
<keyword evidence="2" id="KW-1133">Transmembrane helix</keyword>
<keyword evidence="2" id="KW-0812">Transmembrane</keyword>
<gene>
    <name evidence="4" type="ORF">Q8791_21870</name>
</gene>
<feature type="domain" description="ACT" evidence="3">
    <location>
        <begin position="132"/>
        <end position="214"/>
    </location>
</feature>
<evidence type="ECO:0000259" key="3">
    <source>
        <dbReference type="PROSITE" id="PS51671"/>
    </source>
</evidence>